<reference evidence="2" key="1">
    <citation type="submission" date="2024-04" db="EMBL/GenBank/DDBJ databases">
        <authorList>
            <person name="Shaw F."/>
            <person name="Minotto A."/>
        </authorList>
    </citation>
    <scope>NUCLEOTIDE SEQUENCE [LARGE SCALE GENOMIC DNA]</scope>
</reference>
<accession>A0ABP1DZL2</accession>
<evidence type="ECO:0000313" key="1">
    <source>
        <dbReference type="EMBL" id="CAL1712029.1"/>
    </source>
</evidence>
<evidence type="ECO:0000313" key="2">
    <source>
        <dbReference type="Proteomes" id="UP001497453"/>
    </source>
</evidence>
<protein>
    <recommendedName>
        <fullName evidence="3">SWIM-type domain-containing protein</fullName>
    </recommendedName>
</protein>
<organism evidence="1 2">
    <name type="scientific">Somion occarium</name>
    <dbReference type="NCBI Taxonomy" id="3059160"/>
    <lineage>
        <taxon>Eukaryota</taxon>
        <taxon>Fungi</taxon>
        <taxon>Dikarya</taxon>
        <taxon>Basidiomycota</taxon>
        <taxon>Agaricomycotina</taxon>
        <taxon>Agaricomycetes</taxon>
        <taxon>Polyporales</taxon>
        <taxon>Cerrenaceae</taxon>
        <taxon>Somion</taxon>
    </lineage>
</organism>
<keyword evidence="2" id="KW-1185">Reference proteome</keyword>
<name>A0ABP1DZL2_9APHY</name>
<dbReference type="Proteomes" id="UP001497453">
    <property type="component" value="Chromosome 6"/>
</dbReference>
<sequence length="136" mass="15664">MPPQHASFDVPLPSARVQSALQSECKLHYSSTLNPLPHQPFTYQTPTSKRFIMCEVECFGNYHRKCQHYVKLYESGIIRDCGSTRCGVSTSHNHSAPNCPCPKYYQEQRRVLNLIQERCDDCKKAAWASLGIEERW</sequence>
<dbReference type="EMBL" id="OZ037949">
    <property type="protein sequence ID" value="CAL1712029.1"/>
    <property type="molecule type" value="Genomic_DNA"/>
</dbReference>
<proteinExistence type="predicted"/>
<gene>
    <name evidence="1" type="ORF">GFSPODELE1_LOCUS8627</name>
</gene>
<evidence type="ECO:0008006" key="3">
    <source>
        <dbReference type="Google" id="ProtNLM"/>
    </source>
</evidence>